<dbReference type="PANTHER" id="PTHR23324:SF83">
    <property type="entry name" value="SEC14-LIKE PROTEIN 2"/>
    <property type="match status" value="1"/>
</dbReference>
<dbReference type="EMBL" id="JABXBU010000003">
    <property type="protein sequence ID" value="KAF8791870.1"/>
    <property type="molecule type" value="Genomic_DNA"/>
</dbReference>
<dbReference type="Gene3D" id="3.40.525.10">
    <property type="entry name" value="CRAL-TRIO lipid binding domain"/>
    <property type="match status" value="1"/>
</dbReference>
<name>A0A8T0FQY6_ARGBR</name>
<evidence type="ECO:0000313" key="3">
    <source>
        <dbReference type="EMBL" id="KAF8791870.1"/>
    </source>
</evidence>
<dbReference type="InterPro" id="IPR036598">
    <property type="entry name" value="GOLD_dom_sf"/>
</dbReference>
<accession>A0A8T0FQY6</accession>
<reference evidence="3" key="1">
    <citation type="journal article" date="2020" name="bioRxiv">
        <title>Chromosome-level reference genome of the European wasp spider Argiope bruennichi: a resource for studies on range expansion and evolutionary adaptation.</title>
        <authorList>
            <person name="Sheffer M.M."/>
            <person name="Hoppe A."/>
            <person name="Krehenwinkel H."/>
            <person name="Uhl G."/>
            <person name="Kuss A.W."/>
            <person name="Jensen L."/>
            <person name="Jensen C."/>
            <person name="Gillespie R.G."/>
            <person name="Hoff K.J."/>
            <person name="Prost S."/>
        </authorList>
    </citation>
    <scope>NUCLEOTIDE SEQUENCE</scope>
</reference>
<comment type="caution">
    <text evidence="3">The sequence shown here is derived from an EMBL/GenBank/DDBJ whole genome shotgun (WGS) entry which is preliminary data.</text>
</comment>
<dbReference type="InterPro" id="IPR009038">
    <property type="entry name" value="GOLD_dom"/>
</dbReference>
<protein>
    <submittedName>
        <fullName evidence="3">Retinal-binding protein like</fullName>
    </submittedName>
</protein>
<feature type="domain" description="CRAL-TRIO" evidence="1">
    <location>
        <begin position="52"/>
        <end position="231"/>
    </location>
</feature>
<proteinExistence type="predicted"/>
<dbReference type="PROSITE" id="PS50191">
    <property type="entry name" value="CRAL_TRIO"/>
    <property type="match status" value="1"/>
</dbReference>
<dbReference type="SUPFAM" id="SSF101576">
    <property type="entry name" value="Supernatant protein factor (SPF), C-terminal domain"/>
    <property type="match status" value="1"/>
</dbReference>
<dbReference type="InterPro" id="IPR051064">
    <property type="entry name" value="SEC14/CRAL-TRIO_domain"/>
</dbReference>
<evidence type="ECO:0000259" key="2">
    <source>
        <dbReference type="PROSITE" id="PS50866"/>
    </source>
</evidence>
<dbReference type="GO" id="GO:0005737">
    <property type="term" value="C:cytoplasm"/>
    <property type="evidence" value="ECO:0007669"/>
    <property type="project" value="TreeGrafter"/>
</dbReference>
<dbReference type="InterPro" id="IPR001251">
    <property type="entry name" value="CRAL-TRIO_dom"/>
</dbReference>
<dbReference type="Pfam" id="PF00650">
    <property type="entry name" value="CRAL_TRIO"/>
    <property type="match status" value="1"/>
</dbReference>
<keyword evidence="4" id="KW-1185">Reference proteome</keyword>
<dbReference type="Gene3D" id="2.60.120.680">
    <property type="entry name" value="GOLD domain"/>
    <property type="match status" value="1"/>
</dbReference>
<dbReference type="CDD" id="cd00170">
    <property type="entry name" value="SEC14"/>
    <property type="match status" value="1"/>
</dbReference>
<dbReference type="SUPFAM" id="SSF52087">
    <property type="entry name" value="CRAL/TRIO domain"/>
    <property type="match status" value="1"/>
</dbReference>
<evidence type="ECO:0000313" key="4">
    <source>
        <dbReference type="Proteomes" id="UP000807504"/>
    </source>
</evidence>
<dbReference type="PANTHER" id="PTHR23324">
    <property type="entry name" value="SEC14 RELATED PROTEIN"/>
    <property type="match status" value="1"/>
</dbReference>
<organism evidence="3 4">
    <name type="scientific">Argiope bruennichi</name>
    <name type="common">Wasp spider</name>
    <name type="synonym">Aranea bruennichi</name>
    <dbReference type="NCBI Taxonomy" id="94029"/>
    <lineage>
        <taxon>Eukaryota</taxon>
        <taxon>Metazoa</taxon>
        <taxon>Ecdysozoa</taxon>
        <taxon>Arthropoda</taxon>
        <taxon>Chelicerata</taxon>
        <taxon>Arachnida</taxon>
        <taxon>Araneae</taxon>
        <taxon>Araneomorphae</taxon>
        <taxon>Entelegynae</taxon>
        <taxon>Araneoidea</taxon>
        <taxon>Araneidae</taxon>
        <taxon>Argiope</taxon>
    </lineage>
</organism>
<dbReference type="SMART" id="SM00516">
    <property type="entry name" value="SEC14"/>
    <property type="match status" value="1"/>
</dbReference>
<feature type="domain" description="GOLD" evidence="2">
    <location>
        <begin position="248"/>
        <end position="366"/>
    </location>
</feature>
<dbReference type="AlphaFoldDB" id="A0A8T0FQY6"/>
<sequence length="375" mass="43551">MDAITDDEKKVVEELSILKSFTLNMDNQEPKEEHIMWRKEFGVDTILEDYKPPEFLVKYAPVSFICFDKDGCVVRAHDCGRVDSKGLASAVKQTEILKYMIYITELDKERMIKLNEKGKKRMELGKPVLSPIYDFDELTYAKAVSVKSLQLITAFLKLFIDNYPELLKVITVINAPFYFSWIYAAVKPILPPRVIDKVRIYGSDGWKEVLLEDSDADDLPAYLGGTRTDPDGNPLCETFIMRGQTIPKDCYMQKRKKKLALEPDVQKFTVMPFSKEEITFKVTEENSYLEWEFETKSRDIDFSVHFKGESEEDSEPVMIIPKQRIDTCYETEKGCFKCEKRGNYIIVFSNTFSWIRSKEIYYRAGIKNQKNSSIL</sequence>
<reference evidence="3" key="2">
    <citation type="submission" date="2020-06" db="EMBL/GenBank/DDBJ databases">
        <authorList>
            <person name="Sheffer M."/>
        </authorList>
    </citation>
    <scope>NUCLEOTIDE SEQUENCE</scope>
</reference>
<gene>
    <name evidence="3" type="ORF">HNY73_003539</name>
</gene>
<dbReference type="InterPro" id="IPR036865">
    <property type="entry name" value="CRAL-TRIO_dom_sf"/>
</dbReference>
<dbReference type="Proteomes" id="UP000807504">
    <property type="component" value="Unassembled WGS sequence"/>
</dbReference>
<dbReference type="PROSITE" id="PS50866">
    <property type="entry name" value="GOLD"/>
    <property type="match status" value="1"/>
</dbReference>
<evidence type="ECO:0000259" key="1">
    <source>
        <dbReference type="PROSITE" id="PS50191"/>
    </source>
</evidence>